<name>A0A2N1MMB1_9GLOM</name>
<evidence type="ECO:0000313" key="3">
    <source>
        <dbReference type="Proteomes" id="UP000233469"/>
    </source>
</evidence>
<dbReference type="OrthoDB" id="2321566at2759"/>
<feature type="compositionally biased region" description="Low complexity" evidence="1">
    <location>
        <begin position="140"/>
        <end position="156"/>
    </location>
</feature>
<dbReference type="EMBL" id="LLXL01001818">
    <property type="protein sequence ID" value="PKK62762.1"/>
    <property type="molecule type" value="Genomic_DNA"/>
</dbReference>
<accession>A0A2N1MMB1</accession>
<dbReference type="AlphaFoldDB" id="A0A2N1MMB1"/>
<gene>
    <name evidence="2" type="ORF">RhiirC2_789879</name>
</gene>
<dbReference type="VEuPathDB" id="FungiDB:RhiirFUN_009088"/>
<dbReference type="VEuPathDB" id="FungiDB:RhiirA1_470778"/>
<sequence length="156" mass="18328">MNPIYDQEVVYAKGCTSIEQLNQLTSLSNRSNDNFKMGFFYNPPDDHQNYHITCEEVSVSFELVYQLTNDTDDNDRAYNYVQPDSYVFYHSQLNTKKVYRKFIDKTLHENMVHDNFNDETMNGPPFRNTTNGDYTQDYKNNSSLFNPNNDNIQQGV</sequence>
<evidence type="ECO:0000313" key="2">
    <source>
        <dbReference type="EMBL" id="PKK62762.1"/>
    </source>
</evidence>
<organism evidence="2 3">
    <name type="scientific">Rhizophagus irregularis</name>
    <dbReference type="NCBI Taxonomy" id="588596"/>
    <lineage>
        <taxon>Eukaryota</taxon>
        <taxon>Fungi</taxon>
        <taxon>Fungi incertae sedis</taxon>
        <taxon>Mucoromycota</taxon>
        <taxon>Glomeromycotina</taxon>
        <taxon>Glomeromycetes</taxon>
        <taxon>Glomerales</taxon>
        <taxon>Glomeraceae</taxon>
        <taxon>Rhizophagus</taxon>
    </lineage>
</organism>
<feature type="compositionally biased region" description="Polar residues" evidence="1">
    <location>
        <begin position="127"/>
        <end position="139"/>
    </location>
</feature>
<dbReference type="Proteomes" id="UP000233469">
    <property type="component" value="Unassembled WGS sequence"/>
</dbReference>
<comment type="caution">
    <text evidence="2">The sequence shown here is derived from an EMBL/GenBank/DDBJ whole genome shotgun (WGS) entry which is preliminary data.</text>
</comment>
<protein>
    <submittedName>
        <fullName evidence="2">Uncharacterized protein</fullName>
    </submittedName>
</protein>
<feature type="region of interest" description="Disordered" evidence="1">
    <location>
        <begin position="115"/>
        <end position="156"/>
    </location>
</feature>
<evidence type="ECO:0000256" key="1">
    <source>
        <dbReference type="SAM" id="MobiDB-lite"/>
    </source>
</evidence>
<dbReference type="VEuPathDB" id="FungiDB:FUN_012391"/>
<proteinExistence type="predicted"/>
<reference evidence="2 3" key="2">
    <citation type="submission" date="2017-10" db="EMBL/GenBank/DDBJ databases">
        <title>Extensive intraspecific genome diversity in a model arbuscular mycorrhizal fungus.</title>
        <authorList>
            <person name="Chen E.C.H."/>
            <person name="Morin E."/>
            <person name="Baudet D."/>
            <person name="Noel J."/>
            <person name="Ndikumana S."/>
            <person name="Charron P."/>
            <person name="St-Onge C."/>
            <person name="Giorgi J."/>
            <person name="Grigoriev I.V."/>
            <person name="Roux C."/>
            <person name="Martin F.M."/>
            <person name="Corradi N."/>
        </authorList>
    </citation>
    <scope>NUCLEOTIDE SEQUENCE [LARGE SCALE GENOMIC DNA]</scope>
    <source>
        <strain evidence="2 3">C2</strain>
    </source>
</reference>
<reference evidence="2 3" key="1">
    <citation type="submission" date="2016-04" db="EMBL/GenBank/DDBJ databases">
        <title>Genome analyses suggest a sexual origin of heterokaryosis in a supposedly ancient asexual fungus.</title>
        <authorList>
            <person name="Ropars J."/>
            <person name="Sedzielewska K."/>
            <person name="Noel J."/>
            <person name="Charron P."/>
            <person name="Farinelli L."/>
            <person name="Marton T."/>
            <person name="Kruger M."/>
            <person name="Pelin A."/>
            <person name="Brachmann A."/>
            <person name="Corradi N."/>
        </authorList>
    </citation>
    <scope>NUCLEOTIDE SEQUENCE [LARGE SCALE GENOMIC DNA]</scope>
    <source>
        <strain evidence="2 3">C2</strain>
    </source>
</reference>